<feature type="non-terminal residue" evidence="2">
    <location>
        <position position="1"/>
    </location>
</feature>
<comment type="caution">
    <text evidence="2">The sequence shown here is derived from an EMBL/GenBank/DDBJ whole genome shotgun (WGS) entry which is preliminary data.</text>
</comment>
<feature type="region of interest" description="Disordered" evidence="1">
    <location>
        <begin position="397"/>
        <end position="418"/>
    </location>
</feature>
<gene>
    <name evidence="2" type="ORF">EZS28_030802</name>
</gene>
<dbReference type="Proteomes" id="UP000324800">
    <property type="component" value="Unassembled WGS sequence"/>
</dbReference>
<evidence type="ECO:0000313" key="3">
    <source>
        <dbReference type="Proteomes" id="UP000324800"/>
    </source>
</evidence>
<sequence length="418" mass="46129">DDYYSKIETYAKIETYNKIVVDSFLDEKVDIGTLYTKYDDDAILILKADKTDLIDSYSKTEDDELVLLKADKIDLIDSYTKSEDDSLLLLKADKTDQNNFVDLTFAQTVSGQKQFGVISESCITKQSKNEASILLAGEGDLLVSTLVNQTELLEIGDITTEKSKGYVFATTDEMNICMEDQENVANLTIGYNLNIVDKEVTDYCWDGTNIRMIQTDLPDMSNVVTTLGTATGNGNTITDISIDGNVLTPAKKISFVTNNYDEAITGQKTFNTTIHSVGIMVQNYVNNSVICAGGGVKAISDVTANYYNKSETYSQIETNNLLSFKANTGVSYTKGEDDALLLWKTDKTQLIDSCTKGETNYLLDNKAENGVSYSKGEDDTLLLLKADKTQLIDSHTKGETNNLLDNNANQSTAYTKKN</sequence>
<name>A0A5J4UUE6_9EUKA</name>
<feature type="compositionally biased region" description="Polar residues" evidence="1">
    <location>
        <begin position="399"/>
        <end position="418"/>
    </location>
</feature>
<dbReference type="EMBL" id="SNRW01012551">
    <property type="protein sequence ID" value="KAA6373672.1"/>
    <property type="molecule type" value="Genomic_DNA"/>
</dbReference>
<organism evidence="2 3">
    <name type="scientific">Streblomastix strix</name>
    <dbReference type="NCBI Taxonomy" id="222440"/>
    <lineage>
        <taxon>Eukaryota</taxon>
        <taxon>Metamonada</taxon>
        <taxon>Preaxostyla</taxon>
        <taxon>Oxymonadida</taxon>
        <taxon>Streblomastigidae</taxon>
        <taxon>Streblomastix</taxon>
    </lineage>
</organism>
<protein>
    <submittedName>
        <fullName evidence="2">Uncharacterized protein</fullName>
    </submittedName>
</protein>
<reference evidence="2 3" key="1">
    <citation type="submission" date="2019-03" db="EMBL/GenBank/DDBJ databases">
        <title>Single cell metagenomics reveals metabolic interactions within the superorganism composed of flagellate Streblomastix strix and complex community of Bacteroidetes bacteria on its surface.</title>
        <authorList>
            <person name="Treitli S.C."/>
            <person name="Kolisko M."/>
            <person name="Husnik F."/>
            <person name="Keeling P."/>
            <person name="Hampl V."/>
        </authorList>
    </citation>
    <scope>NUCLEOTIDE SEQUENCE [LARGE SCALE GENOMIC DNA]</scope>
    <source>
        <strain evidence="2">ST1C</strain>
    </source>
</reference>
<evidence type="ECO:0000313" key="2">
    <source>
        <dbReference type="EMBL" id="KAA6373672.1"/>
    </source>
</evidence>
<accession>A0A5J4UUE6</accession>
<evidence type="ECO:0000256" key="1">
    <source>
        <dbReference type="SAM" id="MobiDB-lite"/>
    </source>
</evidence>
<proteinExistence type="predicted"/>
<dbReference type="AlphaFoldDB" id="A0A5J4UUE6"/>